<feature type="signal peptide" evidence="1">
    <location>
        <begin position="1"/>
        <end position="18"/>
    </location>
</feature>
<keyword evidence="3" id="KW-1185">Reference proteome</keyword>
<keyword evidence="1" id="KW-0732">Signal</keyword>
<organism evidence="2 3">
    <name type="scientific">Mesorhizobium hungaricum</name>
    <dbReference type="NCBI Taxonomy" id="1566387"/>
    <lineage>
        <taxon>Bacteria</taxon>
        <taxon>Pseudomonadati</taxon>
        <taxon>Pseudomonadota</taxon>
        <taxon>Alphaproteobacteria</taxon>
        <taxon>Hyphomicrobiales</taxon>
        <taxon>Phyllobacteriaceae</taxon>
        <taxon>Mesorhizobium</taxon>
    </lineage>
</organism>
<proteinExistence type="predicted"/>
<dbReference type="Proteomes" id="UP000094412">
    <property type="component" value="Unassembled WGS sequence"/>
</dbReference>
<name>A0A1C2DCS3_9HYPH</name>
<accession>A0A1C2DCS3</accession>
<dbReference type="AlphaFoldDB" id="A0A1C2DCS3"/>
<evidence type="ECO:0000313" key="3">
    <source>
        <dbReference type="Proteomes" id="UP000094412"/>
    </source>
</evidence>
<comment type="caution">
    <text evidence="2">The sequence shown here is derived from an EMBL/GenBank/DDBJ whole genome shotgun (WGS) entry which is preliminary data.</text>
</comment>
<feature type="chain" id="PRO_5008659190" description="Lipoprotein" evidence="1">
    <location>
        <begin position="19"/>
        <end position="116"/>
    </location>
</feature>
<gene>
    <name evidence="2" type="ORF">QV13_22690</name>
</gene>
<reference evidence="2 3" key="1">
    <citation type="submission" date="2016-08" db="EMBL/GenBank/DDBJ databases">
        <title>Whole genome sequence of Mesorhizobium sp. strain UASWS1009 isolated from industrial sewage.</title>
        <authorList>
            <person name="Crovadore J."/>
            <person name="Calmin G."/>
            <person name="Chablais R."/>
            <person name="Cochard B."/>
            <person name="Lefort F."/>
        </authorList>
    </citation>
    <scope>NUCLEOTIDE SEQUENCE [LARGE SCALE GENOMIC DNA]</scope>
    <source>
        <strain evidence="2 3">UASWS1009</strain>
    </source>
</reference>
<evidence type="ECO:0000256" key="1">
    <source>
        <dbReference type="SAM" id="SignalP"/>
    </source>
</evidence>
<sequence length="116" mass="11778">MRAHALWIIAVMSLAACAGGPKPSAPAGADIAIMDDLPINGIIMSRVSAVVCAKGPFDTAPPSTDALNALKQQAAAINANGIYRVKYVTTGLVDRCMVLPGTGATGIAYRNGPAAQ</sequence>
<dbReference type="EMBL" id="MDEO01000036">
    <property type="protein sequence ID" value="OCX12436.1"/>
    <property type="molecule type" value="Genomic_DNA"/>
</dbReference>
<protein>
    <recommendedName>
        <fullName evidence="4">Lipoprotein</fullName>
    </recommendedName>
</protein>
<evidence type="ECO:0008006" key="4">
    <source>
        <dbReference type="Google" id="ProtNLM"/>
    </source>
</evidence>
<dbReference type="PROSITE" id="PS51257">
    <property type="entry name" value="PROKAR_LIPOPROTEIN"/>
    <property type="match status" value="1"/>
</dbReference>
<evidence type="ECO:0000313" key="2">
    <source>
        <dbReference type="EMBL" id="OCX12436.1"/>
    </source>
</evidence>